<dbReference type="InterPro" id="IPR040556">
    <property type="entry name" value="pP_pnuc_1"/>
</dbReference>
<keyword evidence="4" id="KW-1185">Reference proteome</keyword>
<dbReference type="InterPro" id="IPR041584">
    <property type="entry name" value="Put_pPIWI_pnuc_2"/>
</dbReference>
<accession>A0A9Q3V4J2</accession>
<evidence type="ECO:0000313" key="3">
    <source>
        <dbReference type="EMBL" id="MCD1116959.1"/>
    </source>
</evidence>
<evidence type="ECO:0000313" key="4">
    <source>
        <dbReference type="Proteomes" id="UP001108025"/>
    </source>
</evidence>
<comment type="caution">
    <text evidence="3">The sequence shown here is derived from an EMBL/GenBank/DDBJ whole genome shotgun (WGS) entry which is preliminary data.</text>
</comment>
<dbReference type="AlphaFoldDB" id="A0A9Q3V4J2"/>
<evidence type="ECO:0000259" key="1">
    <source>
        <dbReference type="Pfam" id="PF18165"/>
    </source>
</evidence>
<name>A0A9Q3V4J2_9FLAO</name>
<reference evidence="3" key="1">
    <citation type="submission" date="2021-11" db="EMBL/GenBank/DDBJ databases">
        <title>Description of novel Chryseobacterium species.</title>
        <authorList>
            <person name="Saticioglu I.B."/>
            <person name="Ay H."/>
            <person name="Altun S."/>
            <person name="Duman M."/>
        </authorList>
    </citation>
    <scope>NUCLEOTIDE SEQUENCE</scope>
    <source>
        <strain evidence="3">C-17</strain>
    </source>
</reference>
<dbReference type="Pfam" id="PF18165">
    <property type="entry name" value="pP_pnuc_1"/>
    <property type="match status" value="1"/>
</dbReference>
<dbReference type="Pfam" id="PF18166">
    <property type="entry name" value="pP_pnuc_2"/>
    <property type="match status" value="1"/>
</dbReference>
<dbReference type="RefSeq" id="WP_230668718.1">
    <property type="nucleotide sequence ID" value="NZ_JAJNAY010000001.1"/>
</dbReference>
<proteinExistence type="predicted"/>
<dbReference type="Proteomes" id="UP001108025">
    <property type="component" value="Unassembled WGS sequence"/>
</dbReference>
<feature type="domain" description="Predicted pPIWI-associating nuclease" evidence="1">
    <location>
        <begin position="11"/>
        <end position="147"/>
    </location>
</feature>
<sequence>MDSVNDIKGLLTSQFETDLFEASLASLNETGNKLRYNNFAYSIRELSRHFLHRLAPEQNVKNCSWYKKETEDGKPTRSQRIRYAIQGGITNKTLGKWGFDIEELNETIKEIKAVIDTLSKYTHINPDVFDLKEDEIEKYKNDVLSAFKNFVQTIESYREQLKTFLDGHIEDHMISSVVSNYFENLDHLAPYYSLNYSELKDYHISEITDQEIIVSVFGDLHVTLEYGSKQERRDDDGLDLEECFPFETNIRYEIEDDFPSQRYEVDEFDVDTSEWYGDEEYYENEIDKEIDKRINETE</sequence>
<organism evidence="3 4">
    <name type="scientific">Chryseobacterium turcicum</name>
    <dbReference type="NCBI Taxonomy" id="2898076"/>
    <lineage>
        <taxon>Bacteria</taxon>
        <taxon>Pseudomonadati</taxon>
        <taxon>Bacteroidota</taxon>
        <taxon>Flavobacteriia</taxon>
        <taxon>Flavobacteriales</taxon>
        <taxon>Weeksellaceae</taxon>
        <taxon>Chryseobacterium group</taxon>
        <taxon>Chryseobacterium</taxon>
    </lineage>
</organism>
<gene>
    <name evidence="3" type="ORF">LO744_08835</name>
</gene>
<feature type="domain" description="Predicted pPIWI-associating nuclease group 2" evidence="2">
    <location>
        <begin position="155"/>
        <end position="276"/>
    </location>
</feature>
<dbReference type="EMBL" id="JAJNAY010000001">
    <property type="protein sequence ID" value="MCD1116959.1"/>
    <property type="molecule type" value="Genomic_DNA"/>
</dbReference>
<evidence type="ECO:0000259" key="2">
    <source>
        <dbReference type="Pfam" id="PF18166"/>
    </source>
</evidence>
<protein>
    <submittedName>
        <fullName evidence="3">Uncharacterized protein</fullName>
    </submittedName>
</protein>